<gene>
    <name evidence="1" type="ORF">SAMN02745219_02456</name>
</gene>
<dbReference type="STRING" id="1121432.SAMN02745219_02456"/>
<protein>
    <submittedName>
        <fullName evidence="1">Uncharacterized protein</fullName>
    </submittedName>
</protein>
<dbReference type="EMBL" id="FQZM01000032">
    <property type="protein sequence ID" value="SHJ39691.1"/>
    <property type="molecule type" value="Genomic_DNA"/>
</dbReference>
<evidence type="ECO:0000313" key="1">
    <source>
        <dbReference type="EMBL" id="SHJ39691.1"/>
    </source>
</evidence>
<organism evidence="1 2">
    <name type="scientific">Desulfofundulus thermosubterraneus DSM 16057</name>
    <dbReference type="NCBI Taxonomy" id="1121432"/>
    <lineage>
        <taxon>Bacteria</taxon>
        <taxon>Bacillati</taxon>
        <taxon>Bacillota</taxon>
        <taxon>Clostridia</taxon>
        <taxon>Eubacteriales</taxon>
        <taxon>Peptococcaceae</taxon>
        <taxon>Desulfofundulus</taxon>
    </lineage>
</organism>
<dbReference type="AlphaFoldDB" id="A0A1M6IZ04"/>
<dbReference type="Proteomes" id="UP000184529">
    <property type="component" value="Unassembled WGS sequence"/>
</dbReference>
<evidence type="ECO:0000313" key="2">
    <source>
        <dbReference type="Proteomes" id="UP000184529"/>
    </source>
</evidence>
<proteinExistence type="predicted"/>
<sequence>MGRPAFLPATSLVNPEPVDFLQAIEVVHFNQVIRDGTQNVFNVQRSFDRRGFTRSHGSVIAVSYPPL</sequence>
<accession>A0A1M6IZ04</accession>
<name>A0A1M6IZ04_9FIRM</name>
<reference evidence="2" key="1">
    <citation type="submission" date="2016-11" db="EMBL/GenBank/DDBJ databases">
        <authorList>
            <person name="Varghese N."/>
            <person name="Submissions S."/>
        </authorList>
    </citation>
    <scope>NUCLEOTIDE SEQUENCE [LARGE SCALE GENOMIC DNA]</scope>
    <source>
        <strain evidence="2">DSM 16057</strain>
    </source>
</reference>
<keyword evidence="2" id="KW-1185">Reference proteome</keyword>